<feature type="compositionally biased region" description="Polar residues" evidence="1">
    <location>
        <begin position="70"/>
        <end position="103"/>
    </location>
</feature>
<comment type="caution">
    <text evidence="2">The sequence shown here is derived from an EMBL/GenBank/DDBJ whole genome shotgun (WGS) entry which is preliminary data.</text>
</comment>
<gene>
    <name evidence="2" type="ORF">Tci_012026</name>
</gene>
<evidence type="ECO:0000313" key="2">
    <source>
        <dbReference type="EMBL" id="GEU40048.1"/>
    </source>
</evidence>
<accession>A0A6L2JSH2</accession>
<name>A0A6L2JSH2_TANCI</name>
<organism evidence="2">
    <name type="scientific">Tanacetum cinerariifolium</name>
    <name type="common">Dalmatian daisy</name>
    <name type="synonym">Chrysanthemum cinerariifolium</name>
    <dbReference type="NCBI Taxonomy" id="118510"/>
    <lineage>
        <taxon>Eukaryota</taxon>
        <taxon>Viridiplantae</taxon>
        <taxon>Streptophyta</taxon>
        <taxon>Embryophyta</taxon>
        <taxon>Tracheophyta</taxon>
        <taxon>Spermatophyta</taxon>
        <taxon>Magnoliopsida</taxon>
        <taxon>eudicotyledons</taxon>
        <taxon>Gunneridae</taxon>
        <taxon>Pentapetalae</taxon>
        <taxon>asterids</taxon>
        <taxon>campanulids</taxon>
        <taxon>Asterales</taxon>
        <taxon>Asteraceae</taxon>
        <taxon>Asteroideae</taxon>
        <taxon>Anthemideae</taxon>
        <taxon>Anthemidinae</taxon>
        <taxon>Tanacetum</taxon>
    </lineage>
</organism>
<feature type="region of interest" description="Disordered" evidence="1">
    <location>
        <begin position="39"/>
        <end position="103"/>
    </location>
</feature>
<feature type="region of interest" description="Disordered" evidence="1">
    <location>
        <begin position="331"/>
        <end position="365"/>
    </location>
</feature>
<sequence length="395" mass="44407">MLVLSLGEQLNMELARWLRFHQTLIKSLLPPFGEVNADETVDKSSSRTSVQPVTQSKAPTVRRPQKKKISSSTQPKALQSIRESSPTTQVVETHSFNETTATADATKSLDAFDSAEEQVNHPKTAESEKEGIAKTFNASTDMPAQSDLLGYLFEEMRTLSTKVDQLETNISKKVTNDIQSSMPSIVANFLKENLSGLLSKALKNTLPQMIKDSIQLSVQDSIAEKLQMHKLSRHYKISFLAFSSNEQTIQCIQHSRESQEKNNPKTPTEEKDAQNPDKTQGEQHSGDDTMANAQGEQSLAQELLNIEQAPLSMKKILWFFMLQWKRVQRKTLQRKKELSPPKDPTPPRDESKGKGIATEEPLNEIMPYIKEGAQLKEMKRLADLNAEKEKSDKSL</sequence>
<feature type="compositionally biased region" description="Polar residues" evidence="1">
    <location>
        <begin position="46"/>
        <end position="58"/>
    </location>
</feature>
<feature type="compositionally biased region" description="Basic and acidic residues" evidence="1">
    <location>
        <begin position="254"/>
        <end position="287"/>
    </location>
</feature>
<dbReference type="AlphaFoldDB" id="A0A6L2JSH2"/>
<proteinExistence type="predicted"/>
<protein>
    <submittedName>
        <fullName evidence="2">Uncharacterized protein</fullName>
    </submittedName>
</protein>
<dbReference type="EMBL" id="BKCJ010001252">
    <property type="protein sequence ID" value="GEU40048.1"/>
    <property type="molecule type" value="Genomic_DNA"/>
</dbReference>
<feature type="compositionally biased region" description="Basic and acidic residues" evidence="1">
    <location>
        <begin position="334"/>
        <end position="353"/>
    </location>
</feature>
<reference evidence="2" key="1">
    <citation type="journal article" date="2019" name="Sci. Rep.">
        <title>Draft genome of Tanacetum cinerariifolium, the natural source of mosquito coil.</title>
        <authorList>
            <person name="Yamashiro T."/>
            <person name="Shiraishi A."/>
            <person name="Satake H."/>
            <person name="Nakayama K."/>
        </authorList>
    </citation>
    <scope>NUCLEOTIDE SEQUENCE</scope>
</reference>
<feature type="region of interest" description="Disordered" evidence="1">
    <location>
        <begin position="254"/>
        <end position="290"/>
    </location>
</feature>
<evidence type="ECO:0000256" key="1">
    <source>
        <dbReference type="SAM" id="MobiDB-lite"/>
    </source>
</evidence>